<dbReference type="Proteomes" id="UP000002051">
    <property type="component" value="Chromosome 8"/>
</dbReference>
<evidence type="ECO:0000259" key="4">
    <source>
        <dbReference type="PROSITE" id="PS50089"/>
    </source>
</evidence>
<keyword evidence="1" id="KW-0863">Zinc-finger</keyword>
<dbReference type="Gene3D" id="3.30.40.10">
    <property type="entry name" value="Zinc/RING finger domain, C3HC4 (zinc finger)"/>
    <property type="match status" value="1"/>
</dbReference>
<feature type="coiled-coil region" evidence="2">
    <location>
        <begin position="246"/>
        <end position="280"/>
    </location>
</feature>
<evidence type="ECO:0000313" key="5">
    <source>
        <dbReference type="EMBL" id="KEH18799.1"/>
    </source>
</evidence>
<dbReference type="Pfam" id="PF13639">
    <property type="entry name" value="zf-RING_2"/>
    <property type="match status" value="1"/>
</dbReference>
<dbReference type="AlphaFoldDB" id="A0A072TMT1"/>
<evidence type="ECO:0000256" key="3">
    <source>
        <dbReference type="SAM" id="MobiDB-lite"/>
    </source>
</evidence>
<keyword evidence="2" id="KW-0175">Coiled coil</keyword>
<feature type="compositionally biased region" description="Polar residues" evidence="3">
    <location>
        <begin position="308"/>
        <end position="320"/>
    </location>
</feature>
<evidence type="ECO:0000256" key="2">
    <source>
        <dbReference type="SAM" id="Coils"/>
    </source>
</evidence>
<keyword evidence="1" id="KW-0862">Zinc</keyword>
<dbReference type="CDD" id="cd16448">
    <property type="entry name" value="RING-H2"/>
    <property type="match status" value="1"/>
</dbReference>
<gene>
    <name evidence="5" type="ordered locus">MTR_8g028580</name>
</gene>
<dbReference type="EnsemblPlants" id="KEH18799">
    <property type="protein sequence ID" value="KEH18799"/>
    <property type="gene ID" value="MTR_8g028580"/>
</dbReference>
<sequence length="687" mass="76527">MVDDGEFSGTICSICYEPLNPVNEDLQCVSICGHVFHELCLQQWFEYCKTPKKHTCPICKQGCKAKDACRLYFQSIGDVKEGVVTQKNVGLEEDSGVLRKEVKRLEGKVSGLSTVLEKQTKELDELKDELCTCKEQKKIEIASKIEALKQKTSLQFQLHVKSEELEKSNLDRFKLQERNMALAKELAALKLVSDLDIGEDEVLKLATLGNGTNSKETVDTLTRSLVLRNRSYKELMTKCNLLGRGEARYSKKLEKANEKIIKLKARLQELETTMEVKENEYLKHLKVAKNIENKINSNSDVLMANTFSSKEQNKQSTTPKSGMDLNKNDNNKSLQSLKIENSKTAKNKDVNISNRRKTTLSLDEDIDCIIIDEEEYKEPEAASGTKTKTSLQGICNLAESSRFDIDTEMAAITAGTTNEDVTLQANAKQAQPMVNIRKESPLTTSSSVDICFSGGLLGPDGTQRFLGKWCKRGQTGESTSTKGNLISVGADGRGGTVKVLRNPSQAFSDGKETSVASKRLKLGPNKASSQSRGCLQMEHFFGRAGVDLVGMYVYQNAYLEFFCSKEKLDALIEKSKDRPFLTYMAMNKEGIWKSNAGQTDVNAVTWGVFPAKEIIQPTIVDPAASTCGRMRHLKFGQEDGQAYTLMLMHPGNWLKRGFRVLIILSNRVTGGQQPLLGQLGGQRLRQW</sequence>
<evidence type="ECO:0000313" key="6">
    <source>
        <dbReference type="EnsemblPlants" id="KEH18799"/>
    </source>
</evidence>
<dbReference type="HOGENOM" id="CLU_025471_1_0_1"/>
<accession>A0A072TMT1</accession>
<dbReference type="EMBL" id="CM001224">
    <property type="protein sequence ID" value="KEH18799.1"/>
    <property type="molecule type" value="Genomic_DNA"/>
</dbReference>
<name>A0A072TMT1_MEDTR</name>
<dbReference type="eggNOG" id="KOG0564">
    <property type="taxonomic scope" value="Eukaryota"/>
</dbReference>
<reference evidence="5 7" key="1">
    <citation type="journal article" date="2011" name="Nature">
        <title>The Medicago genome provides insight into the evolution of rhizobial symbioses.</title>
        <authorList>
            <person name="Young N.D."/>
            <person name="Debelle F."/>
            <person name="Oldroyd G.E."/>
            <person name="Geurts R."/>
            <person name="Cannon S.B."/>
            <person name="Udvardi M.K."/>
            <person name="Benedito V.A."/>
            <person name="Mayer K.F."/>
            <person name="Gouzy J."/>
            <person name="Schoof H."/>
            <person name="Van de Peer Y."/>
            <person name="Proost S."/>
            <person name="Cook D.R."/>
            <person name="Meyers B.C."/>
            <person name="Spannagl M."/>
            <person name="Cheung F."/>
            <person name="De Mita S."/>
            <person name="Krishnakumar V."/>
            <person name="Gundlach H."/>
            <person name="Zhou S."/>
            <person name="Mudge J."/>
            <person name="Bharti A.K."/>
            <person name="Murray J.D."/>
            <person name="Naoumkina M.A."/>
            <person name="Rosen B."/>
            <person name="Silverstein K.A."/>
            <person name="Tang H."/>
            <person name="Rombauts S."/>
            <person name="Zhao P.X."/>
            <person name="Zhou P."/>
            <person name="Barbe V."/>
            <person name="Bardou P."/>
            <person name="Bechner M."/>
            <person name="Bellec A."/>
            <person name="Berger A."/>
            <person name="Berges H."/>
            <person name="Bidwell S."/>
            <person name="Bisseling T."/>
            <person name="Choisne N."/>
            <person name="Couloux A."/>
            <person name="Denny R."/>
            <person name="Deshpande S."/>
            <person name="Dai X."/>
            <person name="Doyle J.J."/>
            <person name="Dudez A.M."/>
            <person name="Farmer A.D."/>
            <person name="Fouteau S."/>
            <person name="Franken C."/>
            <person name="Gibelin C."/>
            <person name="Gish J."/>
            <person name="Goldstein S."/>
            <person name="Gonzalez A.J."/>
            <person name="Green P.J."/>
            <person name="Hallab A."/>
            <person name="Hartog M."/>
            <person name="Hua A."/>
            <person name="Humphray S.J."/>
            <person name="Jeong D.H."/>
            <person name="Jing Y."/>
            <person name="Jocker A."/>
            <person name="Kenton S.M."/>
            <person name="Kim D.J."/>
            <person name="Klee K."/>
            <person name="Lai H."/>
            <person name="Lang C."/>
            <person name="Lin S."/>
            <person name="Macmil S.L."/>
            <person name="Magdelenat G."/>
            <person name="Matthews L."/>
            <person name="McCorrison J."/>
            <person name="Monaghan E.L."/>
            <person name="Mun J.H."/>
            <person name="Najar F.Z."/>
            <person name="Nicholson C."/>
            <person name="Noirot C."/>
            <person name="O'Bleness M."/>
            <person name="Paule C.R."/>
            <person name="Poulain J."/>
            <person name="Prion F."/>
            <person name="Qin B."/>
            <person name="Qu C."/>
            <person name="Retzel E.F."/>
            <person name="Riddle C."/>
            <person name="Sallet E."/>
            <person name="Samain S."/>
            <person name="Samson N."/>
            <person name="Sanders I."/>
            <person name="Saurat O."/>
            <person name="Scarpelli C."/>
            <person name="Schiex T."/>
            <person name="Segurens B."/>
            <person name="Severin A.J."/>
            <person name="Sherrier D.J."/>
            <person name="Shi R."/>
            <person name="Sims S."/>
            <person name="Singer S.R."/>
            <person name="Sinharoy S."/>
            <person name="Sterck L."/>
            <person name="Viollet A."/>
            <person name="Wang B.B."/>
            <person name="Wang K."/>
            <person name="Wang M."/>
            <person name="Wang X."/>
            <person name="Warfsmann J."/>
            <person name="Weissenbach J."/>
            <person name="White D.D."/>
            <person name="White J.D."/>
            <person name="Wiley G.B."/>
            <person name="Wincker P."/>
            <person name="Xing Y."/>
            <person name="Yang L."/>
            <person name="Yao Z."/>
            <person name="Ying F."/>
            <person name="Zhai J."/>
            <person name="Zhou L."/>
            <person name="Zuber A."/>
            <person name="Denarie J."/>
            <person name="Dixon R.A."/>
            <person name="May G.D."/>
            <person name="Schwartz D.C."/>
            <person name="Rogers J."/>
            <person name="Quetier F."/>
            <person name="Town C.D."/>
            <person name="Roe B.A."/>
        </authorList>
    </citation>
    <scope>NUCLEOTIDE SEQUENCE [LARGE SCALE GENOMIC DNA]</scope>
    <source>
        <strain evidence="5">A17</strain>
        <strain evidence="6 7">cv. Jemalong A17</strain>
    </source>
</reference>
<dbReference type="SMART" id="SM00184">
    <property type="entry name" value="RING"/>
    <property type="match status" value="1"/>
</dbReference>
<protein>
    <submittedName>
        <fullName evidence="5">RING zinc finger protein</fullName>
    </submittedName>
</protein>
<dbReference type="InterPro" id="IPR053806">
    <property type="entry name" value="MTHFR_C"/>
</dbReference>
<dbReference type="PROSITE" id="PS50089">
    <property type="entry name" value="ZF_RING_2"/>
    <property type="match status" value="1"/>
</dbReference>
<keyword evidence="7" id="KW-1185">Reference proteome</keyword>
<reference evidence="5 7" key="2">
    <citation type="journal article" date="2014" name="BMC Genomics">
        <title>An improved genome release (version Mt4.0) for the model legume Medicago truncatula.</title>
        <authorList>
            <person name="Tang H."/>
            <person name="Krishnakumar V."/>
            <person name="Bidwell S."/>
            <person name="Rosen B."/>
            <person name="Chan A."/>
            <person name="Zhou S."/>
            <person name="Gentzbittel L."/>
            <person name="Childs K.L."/>
            <person name="Yandell M."/>
            <person name="Gundlach H."/>
            <person name="Mayer K.F."/>
            <person name="Schwartz D.C."/>
            <person name="Town C.D."/>
        </authorList>
    </citation>
    <scope>GENOME REANNOTATION</scope>
    <source>
        <strain evidence="5">A17</strain>
        <strain evidence="6 7">cv. Jemalong A17</strain>
    </source>
</reference>
<dbReference type="SUPFAM" id="SSF57850">
    <property type="entry name" value="RING/U-box"/>
    <property type="match status" value="1"/>
</dbReference>
<reference evidence="6" key="3">
    <citation type="submission" date="2015-04" db="UniProtKB">
        <authorList>
            <consortium name="EnsemblPlants"/>
        </authorList>
    </citation>
    <scope>IDENTIFICATION</scope>
    <source>
        <strain evidence="6">cv. Jemalong A17</strain>
    </source>
</reference>
<feature type="region of interest" description="Disordered" evidence="3">
    <location>
        <begin position="308"/>
        <end position="345"/>
    </location>
</feature>
<dbReference type="GO" id="GO:0008270">
    <property type="term" value="F:zinc ion binding"/>
    <property type="evidence" value="ECO:0007669"/>
    <property type="project" value="UniProtKB-KW"/>
</dbReference>
<dbReference type="STRING" id="3880.A0A072TMT1"/>
<evidence type="ECO:0000256" key="1">
    <source>
        <dbReference type="PROSITE-ProRule" id="PRU00175"/>
    </source>
</evidence>
<dbReference type="Pfam" id="PF21895">
    <property type="entry name" value="MTHFR_C"/>
    <property type="match status" value="1"/>
</dbReference>
<dbReference type="eggNOG" id="KOG0827">
    <property type="taxonomic scope" value="Eukaryota"/>
</dbReference>
<feature type="domain" description="RING-type" evidence="4">
    <location>
        <begin position="12"/>
        <end position="60"/>
    </location>
</feature>
<dbReference type="PaxDb" id="3880-AES78709"/>
<dbReference type="InterPro" id="IPR001841">
    <property type="entry name" value="Znf_RING"/>
</dbReference>
<evidence type="ECO:0000313" key="7">
    <source>
        <dbReference type="Proteomes" id="UP000002051"/>
    </source>
</evidence>
<proteinExistence type="predicted"/>
<keyword evidence="1" id="KW-0479">Metal-binding</keyword>
<dbReference type="PANTHER" id="PTHR47344">
    <property type="entry name" value="RING ZINC FINGER PROTEIN-RELATED"/>
    <property type="match status" value="1"/>
</dbReference>
<organism evidence="5 7">
    <name type="scientific">Medicago truncatula</name>
    <name type="common">Barrel medic</name>
    <name type="synonym">Medicago tribuloides</name>
    <dbReference type="NCBI Taxonomy" id="3880"/>
    <lineage>
        <taxon>Eukaryota</taxon>
        <taxon>Viridiplantae</taxon>
        <taxon>Streptophyta</taxon>
        <taxon>Embryophyta</taxon>
        <taxon>Tracheophyta</taxon>
        <taxon>Spermatophyta</taxon>
        <taxon>Magnoliopsida</taxon>
        <taxon>eudicotyledons</taxon>
        <taxon>Gunneridae</taxon>
        <taxon>Pentapetalae</taxon>
        <taxon>rosids</taxon>
        <taxon>fabids</taxon>
        <taxon>Fabales</taxon>
        <taxon>Fabaceae</taxon>
        <taxon>Papilionoideae</taxon>
        <taxon>50 kb inversion clade</taxon>
        <taxon>NPAAA clade</taxon>
        <taxon>Hologalegina</taxon>
        <taxon>IRL clade</taxon>
        <taxon>Trifolieae</taxon>
        <taxon>Medicago</taxon>
    </lineage>
</organism>
<dbReference type="InterPro" id="IPR013083">
    <property type="entry name" value="Znf_RING/FYVE/PHD"/>
</dbReference>
<dbReference type="PANTHER" id="PTHR47344:SF1">
    <property type="entry name" value="RING ZINC FINGER PROTEIN-RELATED"/>
    <property type="match status" value="1"/>
</dbReference>